<protein>
    <submittedName>
        <fullName evidence="1">Uncharacterized protein</fullName>
    </submittedName>
</protein>
<dbReference type="EMBL" id="JANJYJ010000004">
    <property type="protein sequence ID" value="KAK3219132.1"/>
    <property type="molecule type" value="Genomic_DNA"/>
</dbReference>
<dbReference type="AlphaFoldDB" id="A0AAE0AKM5"/>
<comment type="caution">
    <text evidence="1">The sequence shown here is derived from an EMBL/GenBank/DDBJ whole genome shotgun (WGS) entry which is preliminary data.</text>
</comment>
<reference evidence="1" key="1">
    <citation type="journal article" date="2023" name="Plant J.">
        <title>Genome sequences and population genomics provide insights into the demographic history, inbreeding, and mutation load of two 'living fossil' tree species of Dipteronia.</title>
        <authorList>
            <person name="Feng Y."/>
            <person name="Comes H.P."/>
            <person name="Chen J."/>
            <person name="Zhu S."/>
            <person name="Lu R."/>
            <person name="Zhang X."/>
            <person name="Li P."/>
            <person name="Qiu J."/>
            <person name="Olsen K.M."/>
            <person name="Qiu Y."/>
        </authorList>
    </citation>
    <scope>NUCLEOTIDE SEQUENCE</scope>
    <source>
        <strain evidence="1">NBL</strain>
    </source>
</reference>
<gene>
    <name evidence="1" type="ORF">Dsin_013102</name>
</gene>
<name>A0AAE0AKM5_9ROSI</name>
<organism evidence="1 2">
    <name type="scientific">Dipteronia sinensis</name>
    <dbReference type="NCBI Taxonomy" id="43782"/>
    <lineage>
        <taxon>Eukaryota</taxon>
        <taxon>Viridiplantae</taxon>
        <taxon>Streptophyta</taxon>
        <taxon>Embryophyta</taxon>
        <taxon>Tracheophyta</taxon>
        <taxon>Spermatophyta</taxon>
        <taxon>Magnoliopsida</taxon>
        <taxon>eudicotyledons</taxon>
        <taxon>Gunneridae</taxon>
        <taxon>Pentapetalae</taxon>
        <taxon>rosids</taxon>
        <taxon>malvids</taxon>
        <taxon>Sapindales</taxon>
        <taxon>Sapindaceae</taxon>
        <taxon>Hippocastanoideae</taxon>
        <taxon>Acereae</taxon>
        <taxon>Dipteronia</taxon>
    </lineage>
</organism>
<dbReference type="Gene3D" id="3.30.2010.30">
    <property type="match status" value="1"/>
</dbReference>
<evidence type="ECO:0000313" key="2">
    <source>
        <dbReference type="Proteomes" id="UP001281410"/>
    </source>
</evidence>
<keyword evidence="2" id="KW-1185">Reference proteome</keyword>
<sequence>MVFFAVPWSFKSIMKPNVILLLRVVENKSLTKNISLRETTYHDQISNLPNVLVMPPNFPYGGIENPRTPTVINGDASGSPHDHIRKEILELFPSD</sequence>
<accession>A0AAE0AKM5</accession>
<evidence type="ECO:0000313" key="1">
    <source>
        <dbReference type="EMBL" id="KAK3219132.1"/>
    </source>
</evidence>
<dbReference type="Proteomes" id="UP001281410">
    <property type="component" value="Unassembled WGS sequence"/>
</dbReference>
<proteinExistence type="predicted"/>